<sequence length="173" mass="20091">MNTYKAVDPQTMEGAALNAIPIENLYVGKKAVKPLQINNETYFVVSKNAETSAGQYNAYLQQMVRKLREEKDKMEEEQDLIVVGSQKLVLHQEQKFNLEKNGYEKQIQDLLKVTEQQINKIDQVIQRNDELRLEVDELKAENVQIKLRLEREEEFTSRIQSLLLPLKESGCTH</sequence>
<dbReference type="Proteomes" id="UP001431209">
    <property type="component" value="Unassembled WGS sequence"/>
</dbReference>
<proteinExistence type="predicted"/>
<organism evidence="2 3">
    <name type="scientific">Acrasis kona</name>
    <dbReference type="NCBI Taxonomy" id="1008807"/>
    <lineage>
        <taxon>Eukaryota</taxon>
        <taxon>Discoba</taxon>
        <taxon>Heterolobosea</taxon>
        <taxon>Tetramitia</taxon>
        <taxon>Eutetramitia</taxon>
        <taxon>Acrasidae</taxon>
        <taxon>Acrasis</taxon>
    </lineage>
</organism>
<dbReference type="EMBL" id="JAOPGA020001550">
    <property type="protein sequence ID" value="KAL0489369.1"/>
    <property type="molecule type" value="Genomic_DNA"/>
</dbReference>
<keyword evidence="3" id="KW-1185">Reference proteome</keyword>
<evidence type="ECO:0000313" key="3">
    <source>
        <dbReference type="Proteomes" id="UP001431209"/>
    </source>
</evidence>
<protein>
    <submittedName>
        <fullName evidence="2">Guanylate-binding protein</fullName>
    </submittedName>
</protein>
<feature type="coiled-coil region" evidence="1">
    <location>
        <begin position="114"/>
        <end position="155"/>
    </location>
</feature>
<evidence type="ECO:0000256" key="1">
    <source>
        <dbReference type="SAM" id="Coils"/>
    </source>
</evidence>
<accession>A0AAW2ZIZ9</accession>
<evidence type="ECO:0000313" key="2">
    <source>
        <dbReference type="EMBL" id="KAL0489369.1"/>
    </source>
</evidence>
<comment type="caution">
    <text evidence="2">The sequence shown here is derived from an EMBL/GenBank/DDBJ whole genome shotgun (WGS) entry which is preliminary data.</text>
</comment>
<reference evidence="2 3" key="1">
    <citation type="submission" date="2024-03" db="EMBL/GenBank/DDBJ databases">
        <title>The Acrasis kona genome and developmental transcriptomes reveal deep origins of eukaryotic multicellular pathways.</title>
        <authorList>
            <person name="Sheikh S."/>
            <person name="Fu C.-J."/>
            <person name="Brown M.W."/>
            <person name="Baldauf S.L."/>
        </authorList>
    </citation>
    <scope>NUCLEOTIDE SEQUENCE [LARGE SCALE GENOMIC DNA]</scope>
    <source>
        <strain evidence="2 3">ATCC MYA-3509</strain>
    </source>
</reference>
<gene>
    <name evidence="2" type="ORF">AKO1_010710</name>
</gene>
<name>A0AAW2ZIZ9_9EUKA</name>
<keyword evidence="1" id="KW-0175">Coiled coil</keyword>
<dbReference type="AlphaFoldDB" id="A0AAW2ZIZ9"/>